<dbReference type="PRINTS" id="PR01505">
    <property type="entry name" value="PROTHROMBIN"/>
</dbReference>
<sequence>MLSLEAVAESAQDRKPCQATLRLGSSARPCSARGAKTQKADKSEQELLDSYIGGRIVKGEDAEPGSAPWQVMLFKKQPQELICGASLISDRWVLTAAHCIFYPPWDKNYTTEDILVRIGKHFRAK</sequence>
<evidence type="ECO:0000256" key="1">
    <source>
        <dbReference type="ARBA" id="ARBA00022729"/>
    </source>
</evidence>
<dbReference type="InterPro" id="IPR001254">
    <property type="entry name" value="Trypsin_dom"/>
</dbReference>
<dbReference type="InterPro" id="IPR018114">
    <property type="entry name" value="TRYPSIN_HIS"/>
</dbReference>
<dbReference type="GO" id="GO:0030194">
    <property type="term" value="P:positive regulation of blood coagulation"/>
    <property type="evidence" value="ECO:0007669"/>
    <property type="project" value="TreeGrafter"/>
</dbReference>
<dbReference type="PANTHER" id="PTHR24254">
    <property type="entry name" value="PROTHROMBIN"/>
    <property type="match status" value="1"/>
</dbReference>
<dbReference type="Proteomes" id="UP001066276">
    <property type="component" value="Chromosome 3_2"/>
</dbReference>
<dbReference type="GO" id="GO:0006508">
    <property type="term" value="P:proteolysis"/>
    <property type="evidence" value="ECO:0007669"/>
    <property type="project" value="InterPro"/>
</dbReference>
<keyword evidence="3" id="KW-1015">Disulfide bond</keyword>
<dbReference type="InterPro" id="IPR043504">
    <property type="entry name" value="Peptidase_S1_PA_chymotrypsin"/>
</dbReference>
<keyword evidence="1" id="KW-0732">Signal</keyword>
<protein>
    <recommendedName>
        <fullName evidence="5">Peptidase S1 domain-containing protein</fullName>
    </recommendedName>
</protein>
<evidence type="ECO:0000256" key="4">
    <source>
        <dbReference type="ARBA" id="ARBA00023180"/>
    </source>
</evidence>
<name>A0AAV7U585_PLEWA</name>
<dbReference type="InterPro" id="IPR051659">
    <property type="entry name" value="Serine_Protease_S1-Domain"/>
</dbReference>
<dbReference type="GO" id="GO:0005509">
    <property type="term" value="F:calcium ion binding"/>
    <property type="evidence" value="ECO:0007669"/>
    <property type="project" value="InterPro"/>
</dbReference>
<dbReference type="InterPro" id="IPR009003">
    <property type="entry name" value="Peptidase_S1_PA"/>
</dbReference>
<gene>
    <name evidence="6" type="ORF">NDU88_008138</name>
</gene>
<dbReference type="AlphaFoldDB" id="A0AAV7U585"/>
<comment type="caution">
    <text evidence="6">The sequence shown here is derived from an EMBL/GenBank/DDBJ whole genome shotgun (WGS) entry which is preliminary data.</text>
</comment>
<evidence type="ECO:0000259" key="5">
    <source>
        <dbReference type="PROSITE" id="PS50240"/>
    </source>
</evidence>
<dbReference type="Pfam" id="PF00089">
    <property type="entry name" value="Trypsin"/>
    <property type="match status" value="1"/>
</dbReference>
<dbReference type="EMBL" id="JANPWB010000006">
    <property type="protein sequence ID" value="KAJ1182963.1"/>
    <property type="molecule type" value="Genomic_DNA"/>
</dbReference>
<proteinExistence type="predicted"/>
<evidence type="ECO:0000256" key="3">
    <source>
        <dbReference type="ARBA" id="ARBA00023157"/>
    </source>
</evidence>
<organism evidence="6 7">
    <name type="scientific">Pleurodeles waltl</name>
    <name type="common">Iberian ribbed newt</name>
    <dbReference type="NCBI Taxonomy" id="8319"/>
    <lineage>
        <taxon>Eukaryota</taxon>
        <taxon>Metazoa</taxon>
        <taxon>Chordata</taxon>
        <taxon>Craniata</taxon>
        <taxon>Vertebrata</taxon>
        <taxon>Euteleostomi</taxon>
        <taxon>Amphibia</taxon>
        <taxon>Batrachia</taxon>
        <taxon>Caudata</taxon>
        <taxon>Salamandroidea</taxon>
        <taxon>Salamandridae</taxon>
        <taxon>Pleurodelinae</taxon>
        <taxon>Pleurodeles</taxon>
    </lineage>
</organism>
<dbReference type="GO" id="GO:0004252">
    <property type="term" value="F:serine-type endopeptidase activity"/>
    <property type="evidence" value="ECO:0007669"/>
    <property type="project" value="InterPro"/>
</dbReference>
<evidence type="ECO:0000313" key="6">
    <source>
        <dbReference type="EMBL" id="KAJ1182963.1"/>
    </source>
</evidence>
<evidence type="ECO:0000313" key="7">
    <source>
        <dbReference type="Proteomes" id="UP001066276"/>
    </source>
</evidence>
<dbReference type="PROSITE" id="PS00134">
    <property type="entry name" value="TRYPSIN_HIS"/>
    <property type="match status" value="1"/>
</dbReference>
<accession>A0AAV7U585</accession>
<dbReference type="GO" id="GO:0030168">
    <property type="term" value="P:platelet activation"/>
    <property type="evidence" value="ECO:0007669"/>
    <property type="project" value="TreeGrafter"/>
</dbReference>
<evidence type="ECO:0000256" key="2">
    <source>
        <dbReference type="ARBA" id="ARBA00022737"/>
    </source>
</evidence>
<dbReference type="SUPFAM" id="SSF50494">
    <property type="entry name" value="Trypsin-like serine proteases"/>
    <property type="match status" value="1"/>
</dbReference>
<keyword evidence="7" id="KW-1185">Reference proteome</keyword>
<dbReference type="PROSITE" id="PS50240">
    <property type="entry name" value="TRYPSIN_DOM"/>
    <property type="match status" value="1"/>
</dbReference>
<keyword evidence="4" id="KW-0325">Glycoprotein</keyword>
<reference evidence="6" key="1">
    <citation type="journal article" date="2022" name="bioRxiv">
        <title>Sequencing and chromosome-scale assembly of the giantPleurodeles waltlgenome.</title>
        <authorList>
            <person name="Brown T."/>
            <person name="Elewa A."/>
            <person name="Iarovenko S."/>
            <person name="Subramanian E."/>
            <person name="Araus A.J."/>
            <person name="Petzold A."/>
            <person name="Susuki M."/>
            <person name="Suzuki K.-i.T."/>
            <person name="Hayashi T."/>
            <person name="Toyoda A."/>
            <person name="Oliveira C."/>
            <person name="Osipova E."/>
            <person name="Leigh N.D."/>
            <person name="Simon A."/>
            <person name="Yun M.H."/>
        </authorList>
    </citation>
    <scope>NUCLEOTIDE SEQUENCE</scope>
    <source>
        <strain evidence="6">20211129_DDA</strain>
        <tissue evidence="6">Liver</tissue>
    </source>
</reference>
<keyword evidence="2" id="KW-0677">Repeat</keyword>
<dbReference type="Gene3D" id="2.40.10.10">
    <property type="entry name" value="Trypsin-like serine proteases"/>
    <property type="match status" value="1"/>
</dbReference>
<feature type="domain" description="Peptidase S1" evidence="5">
    <location>
        <begin position="51"/>
        <end position="125"/>
    </location>
</feature>
<dbReference type="InterPro" id="IPR003966">
    <property type="entry name" value="Prothrombin/thrombin"/>
</dbReference>
<dbReference type="PANTHER" id="PTHR24254:SF10">
    <property type="entry name" value="PROTHROMBIN"/>
    <property type="match status" value="1"/>
</dbReference>
<dbReference type="GO" id="GO:0005615">
    <property type="term" value="C:extracellular space"/>
    <property type="evidence" value="ECO:0007669"/>
    <property type="project" value="TreeGrafter"/>
</dbReference>